<evidence type="ECO:0000259" key="17">
    <source>
        <dbReference type="PROSITE" id="PS50873"/>
    </source>
</evidence>
<dbReference type="EMBL" id="QPKB01000008">
    <property type="protein sequence ID" value="RWR90498.1"/>
    <property type="molecule type" value="Genomic_DNA"/>
</dbReference>
<evidence type="ECO:0000256" key="13">
    <source>
        <dbReference type="PIRSR" id="PIRSR600823-3"/>
    </source>
</evidence>
<keyword evidence="6 13" id="KW-0106">Calcium</keyword>
<comment type="catalytic activity">
    <reaction evidence="1">
        <text>2 a phenolic donor + H2O2 = 2 a phenolic radical donor + 2 H2O</text>
        <dbReference type="Rhea" id="RHEA:56136"/>
        <dbReference type="ChEBI" id="CHEBI:15377"/>
        <dbReference type="ChEBI" id="CHEBI:16240"/>
        <dbReference type="ChEBI" id="CHEBI:139520"/>
        <dbReference type="ChEBI" id="CHEBI:139521"/>
        <dbReference type="EC" id="1.11.1.7"/>
    </reaction>
</comment>
<dbReference type="InterPro" id="IPR000823">
    <property type="entry name" value="Peroxidase_pln"/>
</dbReference>
<gene>
    <name evidence="18" type="ORF">CKAN_01959500</name>
</gene>
<feature type="binding site" evidence="13">
    <location>
        <position position="534"/>
    </location>
    <ligand>
        <name>Ca(2+)</name>
        <dbReference type="ChEBI" id="CHEBI:29108"/>
        <label>2</label>
    </ligand>
</feature>
<dbReference type="GO" id="GO:0020037">
    <property type="term" value="F:heme binding"/>
    <property type="evidence" value="ECO:0007669"/>
    <property type="project" value="InterPro"/>
</dbReference>
<dbReference type="FunFam" id="1.10.420.10:FF:000001">
    <property type="entry name" value="Peroxidase"/>
    <property type="match status" value="2"/>
</dbReference>
<evidence type="ECO:0000313" key="18">
    <source>
        <dbReference type="EMBL" id="RWR90498.1"/>
    </source>
</evidence>
<dbReference type="SUPFAM" id="SSF48113">
    <property type="entry name" value="Heme-dependent peroxidases"/>
    <property type="match status" value="2"/>
</dbReference>
<dbReference type="PANTHER" id="PTHR31388">
    <property type="entry name" value="PEROXIDASE 72-RELATED"/>
    <property type="match status" value="1"/>
</dbReference>
<feature type="binding site" evidence="13">
    <location>
        <position position="490"/>
    </location>
    <ligand>
        <name>Ca(2+)</name>
        <dbReference type="ChEBI" id="CHEBI:29108"/>
        <label>2</label>
    </ligand>
</feature>
<comment type="cofactor">
    <cofactor evidence="13">
        <name>heme b</name>
        <dbReference type="ChEBI" id="CHEBI:60344"/>
    </cofactor>
    <text evidence="13">Binds 1 heme b (iron(II)-protoporphyrin IX) group per subunit.</text>
</comment>
<dbReference type="PRINTS" id="PR00461">
    <property type="entry name" value="PLPEROXIDASE"/>
</dbReference>
<feature type="binding site" evidence="13">
    <location>
        <position position="384"/>
    </location>
    <ligand>
        <name>Ca(2+)</name>
        <dbReference type="ChEBI" id="CHEBI:29108"/>
        <label>1</label>
    </ligand>
</feature>
<dbReference type="PRINTS" id="PR00458">
    <property type="entry name" value="PEROXIDASE"/>
</dbReference>
<evidence type="ECO:0000256" key="11">
    <source>
        <dbReference type="PIRSR" id="PIRSR600823-1"/>
    </source>
</evidence>
<feature type="chain" id="PRO_5018600763" evidence="16">
    <location>
        <begin position="35"/>
        <end position="614"/>
    </location>
</feature>
<keyword evidence="10" id="KW-0325">Glycoprotein</keyword>
<sequence length="614" mass="66542">MGLIVLRPTRATCVSLACFVVTILCLVSNGPCRAQLSSTFYDKKCSTALGTIQTAVRTAVSSERRMAASLMRVHFHDCFVQGCDASVLLDDTSSSPGEKSAFQNLGSLRGFEVIDSVKSKVEDVCPGVVSCADLLAVVARDASVAVGGPTWTVKLGRRDSMSASQSLAESNLPRATDDLDDLISLFRSKGLNSKEMVALSGSHTIGQAQCITFRPRIYNETNIDDGFASTRRRRCSFTDGDSNLAPLDLVTPNSFDSNYFKNLIQKKGLLTTDQALFNGGSTDDFVTEYSEDRSAFYRDFALAMIKMGDIDPLTGSSGQAQLSSTFYDKTCPRALSTIRADVRRAISREHRMAASLMRLHFHDCFVQGCDASVLLDDTSSSPGEKSAFQNLGSLRGFEVIDSVKSRVQEVCPGVVSCADILAVAARDASVAVGGPTWTVKLGRRDSTSASQSLAESNLPGATDDLNDLISLFRSKGLNSKEMVALSGSHTIGQAQCVTFRQRIYNETNIDAGFARTRKRRCPFNNGDSNLAALDLVTPNSFDNNYFKNLIQKKGLLTTDQVLFNGGSTDGFVTEYSKDRSAFYRDFALAMIKMGDIDPLTGSSGQIRRNCRVAN</sequence>
<feature type="site" description="Transition state stabilizer" evidence="14">
    <location>
        <position position="358"/>
    </location>
</feature>
<dbReference type="FunFam" id="1.10.520.10:FF:000009">
    <property type="entry name" value="Peroxidase"/>
    <property type="match status" value="2"/>
</dbReference>
<protein>
    <submittedName>
        <fullName evidence="18">Heme peroxidase</fullName>
    </submittedName>
</protein>
<dbReference type="CDD" id="cd00693">
    <property type="entry name" value="secretory_peroxidase"/>
    <property type="match status" value="2"/>
</dbReference>
<feature type="binding site" evidence="13">
    <location>
        <position position="366"/>
    </location>
    <ligand>
        <name>Ca(2+)</name>
        <dbReference type="ChEBI" id="CHEBI:29108"/>
        <label>1</label>
    </ligand>
</feature>
<feature type="binding site" evidence="13">
    <location>
        <position position="363"/>
    </location>
    <ligand>
        <name>Ca(2+)</name>
        <dbReference type="ChEBI" id="CHEBI:29108"/>
        <label>1</label>
    </ligand>
</feature>
<dbReference type="GO" id="GO:0140825">
    <property type="term" value="F:lactoperoxidase activity"/>
    <property type="evidence" value="ECO:0007669"/>
    <property type="project" value="UniProtKB-EC"/>
</dbReference>
<feature type="binding site" evidence="13">
    <location>
        <position position="542"/>
    </location>
    <ligand>
        <name>Ca(2+)</name>
        <dbReference type="ChEBI" id="CHEBI:29108"/>
        <label>2</label>
    </ligand>
</feature>
<dbReference type="GO" id="GO:0046872">
    <property type="term" value="F:metal ion binding"/>
    <property type="evidence" value="ECO:0007669"/>
    <property type="project" value="UniProtKB-KW"/>
</dbReference>
<evidence type="ECO:0000256" key="9">
    <source>
        <dbReference type="ARBA" id="ARBA00023157"/>
    </source>
</evidence>
<proteinExistence type="inferred from homology"/>
<dbReference type="PANTHER" id="PTHR31388:SF115">
    <property type="entry name" value="PEROXIDASE 5"/>
    <property type="match status" value="1"/>
</dbReference>
<evidence type="ECO:0000256" key="5">
    <source>
        <dbReference type="ARBA" id="ARBA00022723"/>
    </source>
</evidence>
<feature type="domain" description="Plant heme peroxidase family profile" evidence="17">
    <location>
        <begin position="35"/>
        <end position="328"/>
    </location>
</feature>
<feature type="disulfide bond" evidence="15">
    <location>
        <begin position="364"/>
        <end position="369"/>
    </location>
</feature>
<feature type="active site" description="Proton acceptor" evidence="11">
    <location>
        <position position="362"/>
    </location>
</feature>
<comment type="similarity">
    <text evidence="2">Belongs to the peroxidase family. Ascorbate peroxidase subfamily.</text>
</comment>
<feature type="binding site" evidence="13">
    <location>
        <position position="537"/>
    </location>
    <ligand>
        <name>Ca(2+)</name>
        <dbReference type="ChEBI" id="CHEBI:29108"/>
        <label>2</label>
    </ligand>
</feature>
<keyword evidence="8 13" id="KW-0408">Iron</keyword>
<keyword evidence="5 13" id="KW-0479">Metal-binding</keyword>
<feature type="disulfide bond" evidence="15">
    <location>
        <begin position="417"/>
        <end position="610"/>
    </location>
</feature>
<evidence type="ECO:0000256" key="8">
    <source>
        <dbReference type="ARBA" id="ARBA00023004"/>
    </source>
</evidence>
<evidence type="ECO:0000256" key="12">
    <source>
        <dbReference type="PIRSR" id="PIRSR600823-2"/>
    </source>
</evidence>
<dbReference type="InterPro" id="IPR002016">
    <property type="entry name" value="Haem_peroxidase"/>
</dbReference>
<evidence type="ECO:0000256" key="2">
    <source>
        <dbReference type="ARBA" id="ARBA00006873"/>
    </source>
</evidence>
<comment type="caution">
    <text evidence="18">The sequence shown here is derived from an EMBL/GenBank/DDBJ whole genome shotgun (WGS) entry which is preliminary data.</text>
</comment>
<dbReference type="InterPro" id="IPR019794">
    <property type="entry name" value="Peroxidases_AS"/>
</dbReference>
<dbReference type="PROSITE" id="PS00436">
    <property type="entry name" value="PEROXIDASE_2"/>
    <property type="match status" value="2"/>
</dbReference>
<evidence type="ECO:0000256" key="7">
    <source>
        <dbReference type="ARBA" id="ARBA00023002"/>
    </source>
</evidence>
<feature type="binding site" description="axial binding residue" evidence="13">
    <location>
        <position position="489"/>
    </location>
    <ligand>
        <name>heme b</name>
        <dbReference type="ChEBI" id="CHEBI:60344"/>
    </ligand>
    <ligandPart>
        <name>Fe</name>
        <dbReference type="ChEBI" id="CHEBI:18248"/>
    </ligandPart>
</feature>
<comment type="cofactor">
    <cofactor evidence="13">
        <name>Ca(2+)</name>
        <dbReference type="ChEBI" id="CHEBI:29108"/>
    </cofactor>
    <text evidence="13">Binds 2 calcium ions per subunit.</text>
</comment>
<dbReference type="Pfam" id="PF00141">
    <property type="entry name" value="peroxidase"/>
    <property type="match status" value="2"/>
</dbReference>
<dbReference type="InterPro" id="IPR019793">
    <property type="entry name" value="Peroxidases_heam-ligand_BS"/>
</dbReference>
<evidence type="ECO:0000256" key="4">
    <source>
        <dbReference type="ARBA" id="ARBA00022617"/>
    </source>
</evidence>
<accession>A0A3S3QU32</accession>
<evidence type="ECO:0000256" key="10">
    <source>
        <dbReference type="ARBA" id="ARBA00023180"/>
    </source>
</evidence>
<organism evidence="18 19">
    <name type="scientific">Cinnamomum micranthum f. kanehirae</name>
    <dbReference type="NCBI Taxonomy" id="337451"/>
    <lineage>
        <taxon>Eukaryota</taxon>
        <taxon>Viridiplantae</taxon>
        <taxon>Streptophyta</taxon>
        <taxon>Embryophyta</taxon>
        <taxon>Tracheophyta</taxon>
        <taxon>Spermatophyta</taxon>
        <taxon>Magnoliopsida</taxon>
        <taxon>Magnoliidae</taxon>
        <taxon>Laurales</taxon>
        <taxon>Lauraceae</taxon>
        <taxon>Cinnamomum</taxon>
    </lineage>
</organism>
<dbReference type="STRING" id="337451.A0A3S3QU32"/>
<dbReference type="GO" id="GO:0042744">
    <property type="term" value="P:hydrogen peroxide catabolic process"/>
    <property type="evidence" value="ECO:0007669"/>
    <property type="project" value="InterPro"/>
</dbReference>
<evidence type="ECO:0000256" key="6">
    <source>
        <dbReference type="ARBA" id="ARBA00022837"/>
    </source>
</evidence>
<keyword evidence="19" id="KW-1185">Reference proteome</keyword>
<dbReference type="PROSITE" id="PS50873">
    <property type="entry name" value="PEROXIDASE_4"/>
    <property type="match status" value="2"/>
</dbReference>
<name>A0A3S3QU32_9MAGN</name>
<feature type="binding site" evidence="13">
    <location>
        <position position="370"/>
    </location>
    <ligand>
        <name>Ca(2+)</name>
        <dbReference type="ChEBI" id="CHEBI:29108"/>
        <label>1</label>
    </ligand>
</feature>
<keyword evidence="4" id="KW-0349">Heme</keyword>
<evidence type="ECO:0000256" key="16">
    <source>
        <dbReference type="SAM" id="SignalP"/>
    </source>
</evidence>
<feature type="binding site" evidence="13">
    <location>
        <position position="372"/>
    </location>
    <ligand>
        <name>Ca(2+)</name>
        <dbReference type="ChEBI" id="CHEBI:29108"/>
        <label>1</label>
    </ligand>
</feature>
<dbReference type="InterPro" id="IPR033905">
    <property type="entry name" value="Secretory_peroxidase"/>
</dbReference>
<dbReference type="Gene3D" id="1.10.420.10">
    <property type="entry name" value="Peroxidase, domain 2"/>
    <property type="match status" value="2"/>
</dbReference>
<dbReference type="AlphaFoldDB" id="A0A3S3QU32"/>
<keyword evidence="16" id="KW-0732">Signal</keyword>
<dbReference type="InterPro" id="IPR010255">
    <property type="entry name" value="Haem_peroxidase_sf"/>
</dbReference>
<dbReference type="OrthoDB" id="2113341at2759"/>
<evidence type="ECO:0000313" key="19">
    <source>
        <dbReference type="Proteomes" id="UP000283530"/>
    </source>
</evidence>
<feature type="signal peptide" evidence="16">
    <location>
        <begin position="1"/>
        <end position="34"/>
    </location>
</feature>
<dbReference type="PROSITE" id="PS00435">
    <property type="entry name" value="PEROXIDASE_1"/>
    <property type="match status" value="2"/>
</dbReference>
<feature type="disulfide bond" evidence="15">
    <location>
        <begin position="496"/>
        <end position="521"/>
    </location>
</feature>
<evidence type="ECO:0000256" key="3">
    <source>
        <dbReference type="ARBA" id="ARBA00022559"/>
    </source>
</evidence>
<dbReference type="Proteomes" id="UP000283530">
    <property type="component" value="Unassembled WGS sequence"/>
</dbReference>
<feature type="domain" description="Plant heme peroxidase family profile" evidence="17">
    <location>
        <begin position="321"/>
        <end position="614"/>
    </location>
</feature>
<evidence type="ECO:0000256" key="1">
    <source>
        <dbReference type="ARBA" id="ARBA00000189"/>
    </source>
</evidence>
<feature type="binding site" evidence="12">
    <location>
        <position position="459"/>
    </location>
    <ligand>
        <name>substrate</name>
    </ligand>
</feature>
<keyword evidence="7" id="KW-0560">Oxidoreductase</keyword>
<feature type="binding site" evidence="13">
    <location>
        <position position="368"/>
    </location>
    <ligand>
        <name>Ca(2+)</name>
        <dbReference type="ChEBI" id="CHEBI:29108"/>
        <label>1</label>
    </ligand>
</feature>
<dbReference type="GO" id="GO:0006979">
    <property type="term" value="P:response to oxidative stress"/>
    <property type="evidence" value="ECO:0007669"/>
    <property type="project" value="InterPro"/>
</dbReference>
<reference evidence="18 19" key="1">
    <citation type="journal article" date="2019" name="Nat. Plants">
        <title>Stout camphor tree genome fills gaps in understanding of flowering plant genome evolution.</title>
        <authorList>
            <person name="Chaw S.M."/>
            <person name="Liu Y.C."/>
            <person name="Wu Y.W."/>
            <person name="Wang H.Y."/>
            <person name="Lin C.I."/>
            <person name="Wu C.S."/>
            <person name="Ke H.M."/>
            <person name="Chang L.Y."/>
            <person name="Hsu C.Y."/>
            <person name="Yang H.T."/>
            <person name="Sudianto E."/>
            <person name="Hsu M.H."/>
            <person name="Wu K.P."/>
            <person name="Wang L.N."/>
            <person name="Leebens-Mack J.H."/>
            <person name="Tsai I.J."/>
        </authorList>
    </citation>
    <scope>NUCLEOTIDE SEQUENCE [LARGE SCALE GENOMIC DNA]</scope>
    <source>
        <strain evidence="19">cv. Chaw 1501</strain>
        <tissue evidence="18">Young leaves</tissue>
    </source>
</reference>
<evidence type="ECO:0000256" key="14">
    <source>
        <dbReference type="PIRSR" id="PIRSR600823-4"/>
    </source>
</evidence>
<keyword evidence="9 15" id="KW-1015">Disulfide bond</keyword>
<feature type="disulfide bond" evidence="15">
    <location>
        <begin position="331"/>
        <end position="411"/>
    </location>
</feature>
<keyword evidence="3 18" id="KW-0575">Peroxidase</keyword>
<evidence type="ECO:0000256" key="15">
    <source>
        <dbReference type="PIRSR" id="PIRSR600823-5"/>
    </source>
</evidence>
<dbReference type="Gene3D" id="1.10.520.10">
    <property type="match status" value="2"/>
</dbReference>